<evidence type="ECO:0000313" key="2">
    <source>
        <dbReference type="EMBL" id="KKS21426.1"/>
    </source>
</evidence>
<accession>A0A0G0ZH95</accession>
<comment type="caution">
    <text evidence="2">The sequence shown here is derived from an EMBL/GenBank/DDBJ whole genome shotgun (WGS) entry which is preliminary data.</text>
</comment>
<dbReference type="Proteomes" id="UP000034507">
    <property type="component" value="Unassembled WGS sequence"/>
</dbReference>
<evidence type="ECO:0000313" key="3">
    <source>
        <dbReference type="Proteomes" id="UP000034507"/>
    </source>
</evidence>
<proteinExistence type="predicted"/>
<sequence length="85" mass="9023">MATALFVDSFSRNVEVSTVSITEVPGKGLVMRFGAKVGNLWPRLEHPGADADCGESGNALDGTQELEDLQDTHRGVGSARKHGDI</sequence>
<gene>
    <name evidence="2" type="ORF">UU77_C0003G0054</name>
</gene>
<evidence type="ECO:0000256" key="1">
    <source>
        <dbReference type="SAM" id="MobiDB-lite"/>
    </source>
</evidence>
<organism evidence="2 3">
    <name type="scientific">candidate division WWE3 bacterium GW2011_GWC1_41_7</name>
    <dbReference type="NCBI Taxonomy" id="1619119"/>
    <lineage>
        <taxon>Bacteria</taxon>
        <taxon>Katanobacteria</taxon>
    </lineage>
</organism>
<reference evidence="2 3" key="1">
    <citation type="journal article" date="2015" name="Nature">
        <title>rRNA introns, odd ribosomes, and small enigmatic genomes across a large radiation of phyla.</title>
        <authorList>
            <person name="Brown C.T."/>
            <person name="Hug L.A."/>
            <person name="Thomas B.C."/>
            <person name="Sharon I."/>
            <person name="Castelle C.J."/>
            <person name="Singh A."/>
            <person name="Wilkins M.J."/>
            <person name="Williams K.H."/>
            <person name="Banfield J.F."/>
        </authorList>
    </citation>
    <scope>NUCLEOTIDE SEQUENCE [LARGE SCALE GENOMIC DNA]</scope>
</reference>
<feature type="region of interest" description="Disordered" evidence="1">
    <location>
        <begin position="48"/>
        <end position="85"/>
    </location>
</feature>
<dbReference type="EMBL" id="LCBX01000003">
    <property type="protein sequence ID" value="KKS21426.1"/>
    <property type="molecule type" value="Genomic_DNA"/>
</dbReference>
<protein>
    <submittedName>
        <fullName evidence="2">Uncharacterized protein</fullName>
    </submittedName>
</protein>
<name>A0A0G0ZH95_UNCKA</name>
<dbReference type="AlphaFoldDB" id="A0A0G0ZH95"/>